<dbReference type="Pfam" id="PF05742">
    <property type="entry name" value="TANGO2"/>
    <property type="match status" value="1"/>
</dbReference>
<dbReference type="Proteomes" id="UP000271889">
    <property type="component" value="Unassembled WGS sequence"/>
</dbReference>
<evidence type="ECO:0000313" key="2">
    <source>
        <dbReference type="Proteomes" id="UP000271889"/>
    </source>
</evidence>
<dbReference type="PANTHER" id="PTHR17985:SF8">
    <property type="entry name" value="TRANSPORT AND GOLGI ORGANIZATION PROTEIN 2 HOMOLOG"/>
    <property type="match status" value="1"/>
</dbReference>
<sequence length="116" mass="13280">IIAKDYLNSPGTTKQYFGDLSDKAHLYNGFQFVGLDRDYEGCYNMTSLTSMYVDEVKPRSWPPGAYVFGNSPPEKPYRKVVEGKKLFEKFVASLNNETEVDDIIERLLIIGTDKRQ</sequence>
<accession>A0A3P6T2E4</accession>
<evidence type="ECO:0000313" key="1">
    <source>
        <dbReference type="EMBL" id="VDK59601.1"/>
    </source>
</evidence>
<protein>
    <submittedName>
        <fullName evidence="1">Uncharacterized protein</fullName>
    </submittedName>
</protein>
<reference evidence="1 2" key="1">
    <citation type="submission" date="2018-11" db="EMBL/GenBank/DDBJ databases">
        <authorList>
            <consortium name="Pathogen Informatics"/>
        </authorList>
    </citation>
    <scope>NUCLEOTIDE SEQUENCE [LARGE SCALE GENOMIC DNA]</scope>
</reference>
<dbReference type="GO" id="GO:0007030">
    <property type="term" value="P:Golgi organization"/>
    <property type="evidence" value="ECO:0007669"/>
    <property type="project" value="TreeGrafter"/>
</dbReference>
<dbReference type="PANTHER" id="PTHR17985">
    <property type="entry name" value="SER/THR-RICH PROTEIN T10 IN DGCR REGION"/>
    <property type="match status" value="1"/>
</dbReference>
<dbReference type="EMBL" id="UYRV01013414">
    <property type="protein sequence ID" value="VDK59601.1"/>
    <property type="molecule type" value="Genomic_DNA"/>
</dbReference>
<feature type="non-terminal residue" evidence="1">
    <location>
        <position position="1"/>
    </location>
</feature>
<gene>
    <name evidence="1" type="ORF">CGOC_LOCUS4717</name>
</gene>
<proteinExistence type="predicted"/>
<dbReference type="GO" id="GO:0005794">
    <property type="term" value="C:Golgi apparatus"/>
    <property type="evidence" value="ECO:0007669"/>
    <property type="project" value="TreeGrafter"/>
</dbReference>
<dbReference type="InterPro" id="IPR008551">
    <property type="entry name" value="TANGO2"/>
</dbReference>
<organism evidence="1 2">
    <name type="scientific">Cylicostephanus goldi</name>
    <name type="common">Nematode worm</name>
    <dbReference type="NCBI Taxonomy" id="71465"/>
    <lineage>
        <taxon>Eukaryota</taxon>
        <taxon>Metazoa</taxon>
        <taxon>Ecdysozoa</taxon>
        <taxon>Nematoda</taxon>
        <taxon>Chromadorea</taxon>
        <taxon>Rhabditida</taxon>
        <taxon>Rhabditina</taxon>
        <taxon>Rhabditomorpha</taxon>
        <taxon>Strongyloidea</taxon>
        <taxon>Strongylidae</taxon>
        <taxon>Cylicostephanus</taxon>
    </lineage>
</organism>
<dbReference type="OrthoDB" id="191601at2759"/>
<dbReference type="GO" id="GO:0009306">
    <property type="term" value="P:protein secretion"/>
    <property type="evidence" value="ECO:0007669"/>
    <property type="project" value="TreeGrafter"/>
</dbReference>
<dbReference type="AlphaFoldDB" id="A0A3P6T2E4"/>
<keyword evidence="2" id="KW-1185">Reference proteome</keyword>
<name>A0A3P6T2E4_CYLGO</name>